<evidence type="ECO:0000313" key="1">
    <source>
        <dbReference type="EMBL" id="KAK8050814.1"/>
    </source>
</evidence>
<organism evidence="1 2">
    <name type="scientific">Apiospora phragmitis</name>
    <dbReference type="NCBI Taxonomy" id="2905665"/>
    <lineage>
        <taxon>Eukaryota</taxon>
        <taxon>Fungi</taxon>
        <taxon>Dikarya</taxon>
        <taxon>Ascomycota</taxon>
        <taxon>Pezizomycotina</taxon>
        <taxon>Sordariomycetes</taxon>
        <taxon>Xylariomycetidae</taxon>
        <taxon>Amphisphaeriales</taxon>
        <taxon>Apiosporaceae</taxon>
        <taxon>Apiospora</taxon>
    </lineage>
</organism>
<dbReference type="RefSeq" id="XP_066713063.1">
    <property type="nucleotide sequence ID" value="XM_066863953.1"/>
</dbReference>
<comment type="caution">
    <text evidence="1">The sequence shown here is derived from an EMBL/GenBank/DDBJ whole genome shotgun (WGS) entry which is preliminary data.</text>
</comment>
<name>A0ABR1TVZ4_9PEZI</name>
<dbReference type="GeneID" id="92097016"/>
<reference evidence="1 2" key="1">
    <citation type="submission" date="2023-01" db="EMBL/GenBank/DDBJ databases">
        <title>Analysis of 21 Apiospora genomes using comparative genomics revels a genus with tremendous synthesis potential of carbohydrate active enzymes and secondary metabolites.</title>
        <authorList>
            <person name="Sorensen T."/>
        </authorList>
    </citation>
    <scope>NUCLEOTIDE SEQUENCE [LARGE SCALE GENOMIC DNA]</scope>
    <source>
        <strain evidence="1 2">CBS 135458</strain>
    </source>
</reference>
<evidence type="ECO:0000313" key="2">
    <source>
        <dbReference type="Proteomes" id="UP001480595"/>
    </source>
</evidence>
<dbReference type="Proteomes" id="UP001480595">
    <property type="component" value="Unassembled WGS sequence"/>
</dbReference>
<gene>
    <name evidence="1" type="ORF">PG994_012544</name>
</gene>
<dbReference type="EMBL" id="JAQQWL010000011">
    <property type="protein sequence ID" value="KAK8050814.1"/>
    <property type="molecule type" value="Genomic_DNA"/>
</dbReference>
<keyword evidence="2" id="KW-1185">Reference proteome</keyword>
<sequence length="163" mass="18707">METFYTLASLREELRKTLGFTSMDELNSWLESAGVQPFKERFARDYLASHHADEDASYSTVTNLLGTHTLMNFPSYDSTTAPNKAGWSTEKHWVRFIAQMGAYAKRHATTTPGRAPTMTRWRFSSGMHTRSFDSSRPSTRMSRNFSVPLEIWSARPIAQRWSN</sequence>
<protein>
    <submittedName>
        <fullName evidence="1">Uncharacterized protein</fullName>
    </submittedName>
</protein>
<proteinExistence type="predicted"/>
<accession>A0ABR1TVZ4</accession>